<evidence type="ECO:0000313" key="2">
    <source>
        <dbReference type="Proteomes" id="UP000233837"/>
    </source>
</evidence>
<dbReference type="STRING" id="906689.A0A2I0WFQ2"/>
<reference evidence="1 2" key="1">
    <citation type="journal article" date="2016" name="Sci. Rep.">
        <title>The Dendrobium catenatum Lindl. genome sequence provides insights into polysaccharide synthase, floral development and adaptive evolution.</title>
        <authorList>
            <person name="Zhang G.Q."/>
            <person name="Xu Q."/>
            <person name="Bian C."/>
            <person name="Tsai W.C."/>
            <person name="Yeh C.M."/>
            <person name="Liu K.W."/>
            <person name="Yoshida K."/>
            <person name="Zhang L.S."/>
            <person name="Chang S.B."/>
            <person name="Chen F."/>
            <person name="Shi Y."/>
            <person name="Su Y.Y."/>
            <person name="Zhang Y.Q."/>
            <person name="Chen L.J."/>
            <person name="Yin Y."/>
            <person name="Lin M."/>
            <person name="Huang H."/>
            <person name="Deng H."/>
            <person name="Wang Z.W."/>
            <person name="Zhu S.L."/>
            <person name="Zhao X."/>
            <person name="Deng C."/>
            <person name="Niu S.C."/>
            <person name="Huang J."/>
            <person name="Wang M."/>
            <person name="Liu G.H."/>
            <person name="Yang H.J."/>
            <person name="Xiao X.J."/>
            <person name="Hsiao Y.Y."/>
            <person name="Wu W.L."/>
            <person name="Chen Y.Y."/>
            <person name="Mitsuda N."/>
            <person name="Ohme-Takagi M."/>
            <person name="Luo Y.B."/>
            <person name="Van de Peer Y."/>
            <person name="Liu Z.J."/>
        </authorList>
    </citation>
    <scope>NUCLEOTIDE SEQUENCE [LARGE SCALE GENOMIC DNA]</scope>
    <source>
        <tissue evidence="1">The whole plant</tissue>
    </source>
</reference>
<dbReference type="Proteomes" id="UP000233837">
    <property type="component" value="Unassembled WGS sequence"/>
</dbReference>
<gene>
    <name evidence="1" type="ORF">MA16_Dca003684</name>
</gene>
<accession>A0A2I0WFQ2</accession>
<organism evidence="1 2">
    <name type="scientific">Dendrobium catenatum</name>
    <dbReference type="NCBI Taxonomy" id="906689"/>
    <lineage>
        <taxon>Eukaryota</taxon>
        <taxon>Viridiplantae</taxon>
        <taxon>Streptophyta</taxon>
        <taxon>Embryophyta</taxon>
        <taxon>Tracheophyta</taxon>
        <taxon>Spermatophyta</taxon>
        <taxon>Magnoliopsida</taxon>
        <taxon>Liliopsida</taxon>
        <taxon>Asparagales</taxon>
        <taxon>Orchidaceae</taxon>
        <taxon>Epidendroideae</taxon>
        <taxon>Malaxideae</taxon>
        <taxon>Dendrobiinae</taxon>
        <taxon>Dendrobium</taxon>
    </lineage>
</organism>
<dbReference type="AlphaFoldDB" id="A0A2I0WFQ2"/>
<reference evidence="1 2" key="2">
    <citation type="journal article" date="2017" name="Nature">
        <title>The Apostasia genome and the evolution of orchids.</title>
        <authorList>
            <person name="Zhang G.Q."/>
            <person name="Liu K.W."/>
            <person name="Li Z."/>
            <person name="Lohaus R."/>
            <person name="Hsiao Y.Y."/>
            <person name="Niu S.C."/>
            <person name="Wang J.Y."/>
            <person name="Lin Y.C."/>
            <person name="Xu Q."/>
            <person name="Chen L.J."/>
            <person name="Yoshida K."/>
            <person name="Fujiwara S."/>
            <person name="Wang Z.W."/>
            <person name="Zhang Y.Q."/>
            <person name="Mitsuda N."/>
            <person name="Wang M."/>
            <person name="Liu G.H."/>
            <person name="Pecoraro L."/>
            <person name="Huang H.X."/>
            <person name="Xiao X.J."/>
            <person name="Lin M."/>
            <person name="Wu X.Y."/>
            <person name="Wu W.L."/>
            <person name="Chen Y.Y."/>
            <person name="Chang S.B."/>
            <person name="Sakamoto S."/>
            <person name="Ohme-Takagi M."/>
            <person name="Yagi M."/>
            <person name="Zeng S.J."/>
            <person name="Shen C.Y."/>
            <person name="Yeh C.M."/>
            <person name="Luo Y.B."/>
            <person name="Tsai W.C."/>
            <person name="Van de Peer Y."/>
            <person name="Liu Z.J."/>
        </authorList>
    </citation>
    <scope>NUCLEOTIDE SEQUENCE [LARGE SCALE GENOMIC DNA]</scope>
    <source>
        <tissue evidence="1">The whole plant</tissue>
    </source>
</reference>
<dbReference type="PANTHER" id="PTHR47211">
    <property type="entry name" value="TRIHELIX TRANSCRIPTION FACTOR ASR3"/>
    <property type="match status" value="1"/>
</dbReference>
<dbReference type="PANTHER" id="PTHR47211:SF2">
    <property type="entry name" value="TRIHELIX TRANSCRIPTION FACTOR ASR3"/>
    <property type="match status" value="1"/>
</dbReference>
<dbReference type="EMBL" id="KZ502674">
    <property type="protein sequence ID" value="PKU74481.1"/>
    <property type="molecule type" value="Genomic_DNA"/>
</dbReference>
<evidence type="ECO:0000313" key="1">
    <source>
        <dbReference type="EMBL" id="PKU74481.1"/>
    </source>
</evidence>
<keyword evidence="2" id="KW-1185">Reference proteome</keyword>
<proteinExistence type="predicted"/>
<name>A0A2I0WFQ2_9ASPA</name>
<sequence>MLDRNNRMLATQLESQNINTQLDREQRKDQVNGLLGVLNKLADALGRIADKL</sequence>
<protein>
    <submittedName>
        <fullName evidence="1">Uncharacterized protein</fullName>
    </submittedName>
</protein>